<reference evidence="1 2" key="1">
    <citation type="submission" date="2020-09" db="EMBL/GenBank/DDBJ databases">
        <title>Brevundimonas sp. LVF1 isolated from an oligotrophic pond in Goettingen, Germany.</title>
        <authorList>
            <person name="Friedrich I."/>
            <person name="Klassen A."/>
            <person name="Neubauer H."/>
            <person name="Schneider D."/>
            <person name="Hertel R."/>
            <person name="Daniel R."/>
        </authorList>
    </citation>
    <scope>NUCLEOTIDE SEQUENCE [LARGE SCALE GENOMIC DNA]</scope>
    <source>
        <strain evidence="1 2">LVF1</strain>
    </source>
</reference>
<dbReference type="RefSeq" id="WP_207821681.1">
    <property type="nucleotide sequence ID" value="NZ_CP062006.1"/>
</dbReference>
<name>A0ABX7SGY0_9CAUL</name>
<protein>
    <submittedName>
        <fullName evidence="1">Uncharacterized protein</fullName>
    </submittedName>
</protein>
<organism evidence="1 2">
    <name type="scientific">Brevundimonas pondensis</name>
    <dbReference type="NCBI Taxonomy" id="2774189"/>
    <lineage>
        <taxon>Bacteria</taxon>
        <taxon>Pseudomonadati</taxon>
        <taxon>Pseudomonadota</taxon>
        <taxon>Alphaproteobacteria</taxon>
        <taxon>Caulobacterales</taxon>
        <taxon>Caulobacteraceae</taxon>
        <taxon>Brevundimonas</taxon>
    </lineage>
</organism>
<sequence length="85" mass="9420">MPQPLARLPSLTWEEIEAIFDELAATNEQKDQAIQLLSMTRLAAGSLSPLDLMREIFCIALVLPCGNDRPPKRPGQERFDLPSSG</sequence>
<gene>
    <name evidence="1" type="ORF">IFE19_09340</name>
</gene>
<accession>A0ABX7SGY0</accession>
<dbReference type="Proteomes" id="UP000663942">
    <property type="component" value="Chromosome"/>
</dbReference>
<dbReference type="EMBL" id="CP062006">
    <property type="protein sequence ID" value="QTC86376.1"/>
    <property type="molecule type" value="Genomic_DNA"/>
</dbReference>
<proteinExistence type="predicted"/>
<evidence type="ECO:0000313" key="1">
    <source>
        <dbReference type="EMBL" id="QTC86376.1"/>
    </source>
</evidence>
<keyword evidence="2" id="KW-1185">Reference proteome</keyword>
<evidence type="ECO:0000313" key="2">
    <source>
        <dbReference type="Proteomes" id="UP000663942"/>
    </source>
</evidence>